<reference evidence="8" key="1">
    <citation type="submission" date="2020-07" db="EMBL/GenBank/DDBJ databases">
        <title>Huge and variable diversity of episymbiotic CPR bacteria and DPANN archaea in groundwater ecosystems.</title>
        <authorList>
            <person name="He C.Y."/>
            <person name="Keren R."/>
            <person name="Whittaker M."/>
            <person name="Farag I.F."/>
            <person name="Doudna J."/>
            <person name="Cate J.H.D."/>
            <person name="Banfield J.F."/>
        </authorList>
    </citation>
    <scope>NUCLEOTIDE SEQUENCE</scope>
    <source>
        <strain evidence="8">NC_groundwater_672_Ag_B-0.1um_62_36</strain>
    </source>
</reference>
<evidence type="ECO:0000256" key="2">
    <source>
        <dbReference type="ARBA" id="ARBA00022448"/>
    </source>
</evidence>
<keyword evidence="4" id="KW-0446">Lipid-binding</keyword>
<dbReference type="Gene3D" id="3.40.47.10">
    <property type="match status" value="1"/>
</dbReference>
<evidence type="ECO:0000256" key="5">
    <source>
        <dbReference type="ARBA" id="ARBA00032316"/>
    </source>
</evidence>
<organism evidence="8 9">
    <name type="scientific">Tectimicrobiota bacterium</name>
    <dbReference type="NCBI Taxonomy" id="2528274"/>
    <lineage>
        <taxon>Bacteria</taxon>
        <taxon>Pseudomonadati</taxon>
        <taxon>Nitrospinota/Tectimicrobiota group</taxon>
        <taxon>Candidatus Tectimicrobiota</taxon>
    </lineage>
</organism>
<dbReference type="PANTHER" id="PTHR42870">
    <property type="entry name" value="ACETYL-COA C-ACETYLTRANSFERASE"/>
    <property type="match status" value="1"/>
</dbReference>
<keyword evidence="3" id="KW-0445">Lipid transport</keyword>
<evidence type="ECO:0000313" key="8">
    <source>
        <dbReference type="EMBL" id="MBI2876282.1"/>
    </source>
</evidence>
<dbReference type="EC" id="2.3.1.176" evidence="1"/>
<dbReference type="EMBL" id="JACPRF010000164">
    <property type="protein sequence ID" value="MBI2876282.1"/>
    <property type="molecule type" value="Genomic_DNA"/>
</dbReference>
<accession>A0A932FWG0</accession>
<dbReference type="CDD" id="cd00829">
    <property type="entry name" value="SCP-x_thiolase"/>
    <property type="match status" value="1"/>
</dbReference>
<proteinExistence type="predicted"/>
<evidence type="ECO:0000313" key="9">
    <source>
        <dbReference type="Proteomes" id="UP000769766"/>
    </source>
</evidence>
<dbReference type="AlphaFoldDB" id="A0A932FWG0"/>
<evidence type="ECO:0000256" key="3">
    <source>
        <dbReference type="ARBA" id="ARBA00023055"/>
    </source>
</evidence>
<dbReference type="PROSITE" id="PS00737">
    <property type="entry name" value="THIOLASE_2"/>
    <property type="match status" value="1"/>
</dbReference>
<evidence type="ECO:0000259" key="7">
    <source>
        <dbReference type="Pfam" id="PF22691"/>
    </source>
</evidence>
<dbReference type="GO" id="GO:0006869">
    <property type="term" value="P:lipid transport"/>
    <property type="evidence" value="ECO:0007669"/>
    <property type="project" value="UniProtKB-KW"/>
</dbReference>
<sequence>MRRAIPSSLTSSGPRSERSQAMREVCVIGVGMTPFGKFPQKSILELGREAAREAYERAGLGPEELDLAEVHDCFTPAEILHYEDLGLCPKGEGGPFIASGATQIGGKIPVNPSGGLISKGHPLGATGIAQIAELVWQLRGQAGGRQVAGARVGLAHCAGGFQESLELAEVASVTVTILKA</sequence>
<dbReference type="SUPFAM" id="SSF53901">
    <property type="entry name" value="Thiolase-like"/>
    <property type="match status" value="1"/>
</dbReference>
<dbReference type="InterPro" id="IPR055140">
    <property type="entry name" value="Thiolase_C_2"/>
</dbReference>
<gene>
    <name evidence="8" type="ORF">HYY20_05315</name>
</gene>
<dbReference type="GO" id="GO:0008289">
    <property type="term" value="F:lipid binding"/>
    <property type="evidence" value="ECO:0007669"/>
    <property type="project" value="UniProtKB-KW"/>
</dbReference>
<feature type="region of interest" description="Disordered" evidence="6">
    <location>
        <begin position="1"/>
        <end position="20"/>
    </location>
</feature>
<dbReference type="GO" id="GO:0016747">
    <property type="term" value="F:acyltransferase activity, transferring groups other than amino-acyl groups"/>
    <property type="evidence" value="ECO:0007669"/>
    <property type="project" value="InterPro"/>
</dbReference>
<protein>
    <recommendedName>
        <fullName evidence="1">propanoyl-CoA C-acyltransferase</fullName>
        <ecNumber evidence="1">2.3.1.176</ecNumber>
    </recommendedName>
    <alternativeName>
        <fullName evidence="5">Propanoyl-CoA C-acyltransferase</fullName>
    </alternativeName>
</protein>
<feature type="domain" description="Thiolase C-terminal" evidence="7">
    <location>
        <begin position="48"/>
        <end position="163"/>
    </location>
</feature>
<evidence type="ECO:0000256" key="4">
    <source>
        <dbReference type="ARBA" id="ARBA00023121"/>
    </source>
</evidence>
<keyword evidence="2" id="KW-0813">Transport</keyword>
<dbReference type="Pfam" id="PF22691">
    <property type="entry name" value="Thiolase_C_1"/>
    <property type="match status" value="1"/>
</dbReference>
<evidence type="ECO:0000256" key="6">
    <source>
        <dbReference type="SAM" id="MobiDB-lite"/>
    </source>
</evidence>
<dbReference type="InterPro" id="IPR020613">
    <property type="entry name" value="Thiolase_CS"/>
</dbReference>
<dbReference type="PANTHER" id="PTHR42870:SF1">
    <property type="entry name" value="NON-SPECIFIC LIPID-TRANSFER PROTEIN-LIKE 2"/>
    <property type="match status" value="1"/>
</dbReference>
<evidence type="ECO:0000256" key="1">
    <source>
        <dbReference type="ARBA" id="ARBA00012352"/>
    </source>
</evidence>
<dbReference type="InterPro" id="IPR016039">
    <property type="entry name" value="Thiolase-like"/>
</dbReference>
<comment type="caution">
    <text evidence="8">The sequence shown here is derived from an EMBL/GenBank/DDBJ whole genome shotgun (WGS) entry which is preliminary data.</text>
</comment>
<dbReference type="Proteomes" id="UP000769766">
    <property type="component" value="Unassembled WGS sequence"/>
</dbReference>
<name>A0A932FWG0_UNCTE</name>